<evidence type="ECO:0000256" key="5">
    <source>
        <dbReference type="PROSITE-ProRule" id="PRU00317"/>
    </source>
</evidence>
<dbReference type="Proteomes" id="UP000501690">
    <property type="component" value="Linkage Group LG7"/>
</dbReference>
<dbReference type="InterPro" id="IPR033133">
    <property type="entry name" value="PUM-HD"/>
</dbReference>
<feature type="repeat" description="Pumilio" evidence="5">
    <location>
        <begin position="413"/>
        <end position="448"/>
    </location>
</feature>
<keyword evidence="3" id="KW-0694">RNA-binding</keyword>
<evidence type="ECO:0000259" key="6">
    <source>
        <dbReference type="PROSITE" id="PS50303"/>
    </source>
</evidence>
<dbReference type="InterPro" id="IPR033712">
    <property type="entry name" value="Pumilio_RNA-bd"/>
</dbReference>
<dbReference type="EMBL" id="CP039351">
    <property type="protein sequence ID" value="QCE00540.1"/>
    <property type="molecule type" value="Genomic_DNA"/>
</dbReference>
<dbReference type="Gene3D" id="1.25.10.10">
    <property type="entry name" value="Leucine-rich Repeat Variant"/>
    <property type="match status" value="1"/>
</dbReference>
<feature type="repeat" description="Pumilio" evidence="5">
    <location>
        <begin position="449"/>
        <end position="484"/>
    </location>
</feature>
<evidence type="ECO:0000313" key="7">
    <source>
        <dbReference type="EMBL" id="QCE00540.1"/>
    </source>
</evidence>
<evidence type="ECO:0000256" key="4">
    <source>
        <dbReference type="ARBA" id="ARBA00058490"/>
    </source>
</evidence>
<accession>A0A4D6MGF8</accession>
<sequence>MGFLNLHRANVTPQPSTAPTNTFPMWDENNMINHDHDVDVLLSNDFARMAVFGEQGDGGNKTRGYGVDVMDSSYTHAFSHSHSNPHSLSLSLSHTPSSSLDGYTHVGEERVAPSSGWGVRASSDDVKGHTFGSPMEFNQRRNTCYSNLQMQNPFHGRGSFAMDWDMRNPFMLSQSHPKLTTNTNMNTPSPHFFPAVKEIAPTRVIVAPSAEFSHSRGDPVAFQCDGGFIMQQEREVKWCVGGKGCNNSLRALPSPAQAVPDEVPQFISSRVPIRHEKNGILSNDVSLSPRPLLFNFGPLVRFQGYIYHLAKDQNGCRFLQKMVDEGTSEDAQIVFNGVIDDVVELMMDPFGNYLVQKLIDVCAEDERLHIVSMLTKEPGQLLKTSFNTHGTRVVQKLIATVNSRNQIALLRSAIQPDFLDLVKDLNGNHVIQRCLQYFSCKDNEFIFDAATKFCVDIATHEHGCCVLQRCIDYSTGKYQDKLIKEICRHGLILAQDPFGNYVVQYIIEMEIPSASSKLHSQFKGNYVNLSMQKFSSHVVEKCLVHIAESRSRIVQEMLSYPHFERFLPDPYANYVVQRALGVTKGSLHTSLVEAVRPHKILRTNPYCKRIFSRNLLNK</sequence>
<evidence type="ECO:0000256" key="3">
    <source>
        <dbReference type="ARBA" id="ARBA00022884"/>
    </source>
</evidence>
<dbReference type="OrthoDB" id="668540at2759"/>
<dbReference type="PANTHER" id="PTHR12537">
    <property type="entry name" value="RNA BINDING PROTEIN PUMILIO-RELATED"/>
    <property type="match status" value="1"/>
</dbReference>
<evidence type="ECO:0000256" key="2">
    <source>
        <dbReference type="ARBA" id="ARBA00022845"/>
    </source>
</evidence>
<dbReference type="Gramene" id="Vigun08g099300.1.v1.2">
    <property type="protein sequence ID" value="Vigun08g099300.1.v1.2"/>
    <property type="gene ID" value="Vigun08g099300.v1.2"/>
</dbReference>
<dbReference type="AlphaFoldDB" id="A0A4D6MGF8"/>
<evidence type="ECO:0000256" key="1">
    <source>
        <dbReference type="ARBA" id="ARBA00022737"/>
    </source>
</evidence>
<feature type="repeat" description="Pumilio" evidence="5">
    <location>
        <begin position="301"/>
        <end position="336"/>
    </location>
</feature>
<dbReference type="GO" id="GO:0005737">
    <property type="term" value="C:cytoplasm"/>
    <property type="evidence" value="ECO:0007669"/>
    <property type="project" value="TreeGrafter"/>
</dbReference>
<dbReference type="InterPro" id="IPR016024">
    <property type="entry name" value="ARM-type_fold"/>
</dbReference>
<evidence type="ECO:0000313" key="8">
    <source>
        <dbReference type="Proteomes" id="UP000501690"/>
    </source>
</evidence>
<dbReference type="CDD" id="cd07920">
    <property type="entry name" value="Pumilio"/>
    <property type="match status" value="1"/>
</dbReference>
<dbReference type="InterPro" id="IPR001313">
    <property type="entry name" value="Pumilio_RNA-bd_rpt"/>
</dbReference>
<name>A0A4D6MGF8_VIGUN</name>
<dbReference type="Pfam" id="PF00806">
    <property type="entry name" value="PUF"/>
    <property type="match status" value="8"/>
</dbReference>
<feature type="repeat" description="Pumilio" evidence="5">
    <location>
        <begin position="556"/>
        <end position="593"/>
    </location>
</feature>
<dbReference type="SMART" id="SM00025">
    <property type="entry name" value="Pumilio"/>
    <property type="match status" value="8"/>
</dbReference>
<keyword evidence="1" id="KW-0677">Repeat</keyword>
<dbReference type="FunFam" id="1.25.10.10:FF:000237">
    <property type="entry name" value="Pumilio homolog 9"/>
    <property type="match status" value="1"/>
</dbReference>
<keyword evidence="8" id="KW-1185">Reference proteome</keyword>
<dbReference type="InterPro" id="IPR011989">
    <property type="entry name" value="ARM-like"/>
</dbReference>
<dbReference type="PANTHER" id="PTHR12537:SF138">
    <property type="entry name" value="PUMILIO HOMOLOG 7, CHLOROPLASTIC-RELATED"/>
    <property type="match status" value="1"/>
</dbReference>
<comment type="function">
    <text evidence="4">Sequence-specific RNA-binding protein that regulates translation and mRNA stability by binding the 3'-UTR of target mRNAs.</text>
</comment>
<proteinExistence type="predicted"/>
<reference evidence="7 8" key="1">
    <citation type="submission" date="2019-04" db="EMBL/GenBank/DDBJ databases">
        <title>An improved genome assembly and genetic linkage map for asparagus bean, Vigna unguiculata ssp. sesquipedialis.</title>
        <authorList>
            <person name="Xia Q."/>
            <person name="Zhang R."/>
            <person name="Dong Y."/>
        </authorList>
    </citation>
    <scope>NUCLEOTIDE SEQUENCE [LARGE SCALE GENOMIC DNA]</scope>
    <source>
        <tissue evidence="7">Leaf</tissue>
    </source>
</reference>
<organism evidence="7 8">
    <name type="scientific">Vigna unguiculata</name>
    <name type="common">Cowpea</name>
    <dbReference type="NCBI Taxonomy" id="3917"/>
    <lineage>
        <taxon>Eukaryota</taxon>
        <taxon>Viridiplantae</taxon>
        <taxon>Streptophyta</taxon>
        <taxon>Embryophyta</taxon>
        <taxon>Tracheophyta</taxon>
        <taxon>Spermatophyta</taxon>
        <taxon>Magnoliopsida</taxon>
        <taxon>eudicotyledons</taxon>
        <taxon>Gunneridae</taxon>
        <taxon>Pentapetalae</taxon>
        <taxon>rosids</taxon>
        <taxon>fabids</taxon>
        <taxon>Fabales</taxon>
        <taxon>Fabaceae</taxon>
        <taxon>Papilionoideae</taxon>
        <taxon>50 kb inversion clade</taxon>
        <taxon>NPAAA clade</taxon>
        <taxon>indigoferoid/millettioid clade</taxon>
        <taxon>Phaseoleae</taxon>
        <taxon>Vigna</taxon>
    </lineage>
</organism>
<feature type="domain" description="PUM-HD" evidence="6">
    <location>
        <begin position="276"/>
        <end position="618"/>
    </location>
</feature>
<feature type="repeat" description="Pumilio" evidence="5">
    <location>
        <begin position="337"/>
        <end position="372"/>
    </location>
</feature>
<dbReference type="SUPFAM" id="SSF48371">
    <property type="entry name" value="ARM repeat"/>
    <property type="match status" value="1"/>
</dbReference>
<feature type="repeat" description="Pumilio" evidence="5">
    <location>
        <begin position="485"/>
        <end position="520"/>
    </location>
</feature>
<dbReference type="PROSITE" id="PS50303">
    <property type="entry name" value="PUM_HD"/>
    <property type="match status" value="1"/>
</dbReference>
<dbReference type="GO" id="GO:0006417">
    <property type="term" value="P:regulation of translation"/>
    <property type="evidence" value="ECO:0007669"/>
    <property type="project" value="UniProtKB-KW"/>
</dbReference>
<keyword evidence="2" id="KW-0810">Translation regulation</keyword>
<protein>
    <recommendedName>
        <fullName evidence="6">PUM-HD domain-containing protein</fullName>
    </recommendedName>
</protein>
<dbReference type="PROSITE" id="PS50302">
    <property type="entry name" value="PUM"/>
    <property type="match status" value="7"/>
</dbReference>
<gene>
    <name evidence="7" type="ORF">DEO72_LG7g1830</name>
</gene>
<dbReference type="GO" id="GO:0003729">
    <property type="term" value="F:mRNA binding"/>
    <property type="evidence" value="ECO:0007669"/>
    <property type="project" value="TreeGrafter"/>
</dbReference>
<feature type="repeat" description="Pumilio" evidence="5">
    <location>
        <begin position="373"/>
        <end position="411"/>
    </location>
</feature>